<evidence type="ECO:0000313" key="1">
    <source>
        <dbReference type="Proteomes" id="UP001652621"/>
    </source>
</evidence>
<reference evidence="2" key="1">
    <citation type="submission" date="2025-08" db="UniProtKB">
        <authorList>
            <consortium name="RefSeq"/>
        </authorList>
    </citation>
    <scope>IDENTIFICATION</scope>
    <source>
        <strain evidence="2">Aabys</strain>
        <tissue evidence="2">Whole body</tissue>
    </source>
</reference>
<name>A0A9J7ICJ7_MUSDO</name>
<keyword evidence="1" id="KW-1185">Reference proteome</keyword>
<dbReference type="PANTHER" id="PTHR20898">
    <property type="entry name" value="DAEDALUS ON 3-RELATED-RELATED"/>
    <property type="match status" value="1"/>
</dbReference>
<dbReference type="RefSeq" id="XP_019891438.2">
    <property type="nucleotide sequence ID" value="XM_020035879.2"/>
</dbReference>
<gene>
    <name evidence="2" type="primary">LOC109612109</name>
</gene>
<dbReference type="SMART" id="SM00697">
    <property type="entry name" value="DM8"/>
    <property type="match status" value="1"/>
</dbReference>
<sequence length="111" mass="12903">MPTRKIFDLTVNACDLLDVALKTKVLVAYVDNFKKFLNVVPTCPLRKNFNYTLTGYHINDMNLPGYIPQGDYRTNHYLEYKKKPMGLIICWVHIGNVQKTTERSSSKKHRP</sequence>
<dbReference type="PANTHER" id="PTHR20898:SF0">
    <property type="entry name" value="DAEDALUS ON 3-RELATED"/>
    <property type="match status" value="1"/>
</dbReference>
<dbReference type="VEuPathDB" id="VectorBase:MDOMA2_019269"/>
<dbReference type="KEGG" id="mde:109612109"/>
<dbReference type="OrthoDB" id="7881840at2759"/>
<proteinExistence type="predicted"/>
<organism evidence="1 2">
    <name type="scientific">Musca domestica</name>
    <name type="common">House fly</name>
    <dbReference type="NCBI Taxonomy" id="7370"/>
    <lineage>
        <taxon>Eukaryota</taxon>
        <taxon>Metazoa</taxon>
        <taxon>Ecdysozoa</taxon>
        <taxon>Arthropoda</taxon>
        <taxon>Hexapoda</taxon>
        <taxon>Insecta</taxon>
        <taxon>Pterygota</taxon>
        <taxon>Neoptera</taxon>
        <taxon>Endopterygota</taxon>
        <taxon>Diptera</taxon>
        <taxon>Brachycera</taxon>
        <taxon>Muscomorpha</taxon>
        <taxon>Muscoidea</taxon>
        <taxon>Muscidae</taxon>
        <taxon>Musca</taxon>
    </lineage>
</organism>
<dbReference type="AlphaFoldDB" id="A0A9J7ICJ7"/>
<dbReference type="Proteomes" id="UP001652621">
    <property type="component" value="Unplaced"/>
</dbReference>
<accession>A0A9J7ICJ7</accession>
<evidence type="ECO:0000313" key="2">
    <source>
        <dbReference type="RefSeq" id="XP_019891438.2"/>
    </source>
</evidence>
<protein>
    <submittedName>
        <fullName evidence="2">Uncharacterized protein LOC109612109</fullName>
    </submittedName>
</protein>
<dbReference type="InterPro" id="IPR010512">
    <property type="entry name" value="DUF1091"/>
</dbReference>
<dbReference type="Pfam" id="PF06477">
    <property type="entry name" value="DUF1091"/>
    <property type="match status" value="1"/>
</dbReference>
<dbReference type="GeneID" id="109612109"/>